<name>A0A7K1TLC8_9BACT</name>
<gene>
    <name evidence="2" type="ORF">GO988_23085</name>
</gene>
<protein>
    <recommendedName>
        <fullName evidence="1">DUF7668 domain-containing protein</fullName>
    </recommendedName>
</protein>
<evidence type="ECO:0000259" key="1">
    <source>
        <dbReference type="Pfam" id="PF24705"/>
    </source>
</evidence>
<evidence type="ECO:0000313" key="3">
    <source>
        <dbReference type="Proteomes" id="UP000441336"/>
    </source>
</evidence>
<accession>A0A7K1TLC8</accession>
<dbReference type="AlphaFoldDB" id="A0A7K1TLC8"/>
<feature type="domain" description="DUF7668" evidence="1">
    <location>
        <begin position="14"/>
        <end position="111"/>
    </location>
</feature>
<sequence length="111" mass="12537">MNTRRIAQTLELIVGLLAQGRFADLHQLDVAPDLTADDLATCLRQYGGQVCLPPTPQWYYDFYPIIGTDKLAIDCDLFMDGELSDLTLQCVLWDEGVQQVYPFTINSIHVM</sequence>
<proteinExistence type="predicted"/>
<keyword evidence="3" id="KW-1185">Reference proteome</keyword>
<dbReference type="RefSeq" id="WP_157570004.1">
    <property type="nucleotide sequence ID" value="NZ_WQKZ01000012.1"/>
</dbReference>
<evidence type="ECO:0000313" key="2">
    <source>
        <dbReference type="EMBL" id="MVN79227.1"/>
    </source>
</evidence>
<comment type="caution">
    <text evidence="2">The sequence shown here is derived from an EMBL/GenBank/DDBJ whole genome shotgun (WGS) entry which is preliminary data.</text>
</comment>
<dbReference type="InterPro" id="IPR056085">
    <property type="entry name" value="DUF7668"/>
</dbReference>
<reference evidence="2 3" key="1">
    <citation type="submission" date="2019-12" db="EMBL/GenBank/DDBJ databases">
        <title>Hymenobacter sp. HMF4947 Genome sequencing and assembly.</title>
        <authorList>
            <person name="Kang H."/>
            <person name="Cha I."/>
            <person name="Kim H."/>
            <person name="Joh K."/>
        </authorList>
    </citation>
    <scope>NUCLEOTIDE SEQUENCE [LARGE SCALE GENOMIC DNA]</scope>
    <source>
        <strain evidence="2 3">HMF4947</strain>
    </source>
</reference>
<dbReference type="Pfam" id="PF24705">
    <property type="entry name" value="DUF7668"/>
    <property type="match status" value="1"/>
</dbReference>
<dbReference type="EMBL" id="WQKZ01000012">
    <property type="protein sequence ID" value="MVN79227.1"/>
    <property type="molecule type" value="Genomic_DNA"/>
</dbReference>
<dbReference type="Proteomes" id="UP000441336">
    <property type="component" value="Unassembled WGS sequence"/>
</dbReference>
<organism evidence="2 3">
    <name type="scientific">Hymenobacter ginkgonis</name>
    <dbReference type="NCBI Taxonomy" id="2682976"/>
    <lineage>
        <taxon>Bacteria</taxon>
        <taxon>Pseudomonadati</taxon>
        <taxon>Bacteroidota</taxon>
        <taxon>Cytophagia</taxon>
        <taxon>Cytophagales</taxon>
        <taxon>Hymenobacteraceae</taxon>
        <taxon>Hymenobacter</taxon>
    </lineage>
</organism>